<evidence type="ECO:0000256" key="1">
    <source>
        <dbReference type="ARBA" id="ARBA00004141"/>
    </source>
</evidence>
<sequence length="142" mass="15767">MAVAYLLWSLSFIGLCGLQRFYVGQPLVGLLYLVTFGVCGVAQFIDLFLIPGLVDRHKTYLRGRYLTAEKEPNLGPAPATPIHRLLQVAKEHGGVLSAAQVALYTHLDPQTVEELLFEAQRLGYATVFNDPETGAVRYRFDV</sequence>
<name>Q8DJB9_THEVB</name>
<dbReference type="EMBL" id="BA000039">
    <property type="protein sequence ID" value="BAC08860.1"/>
    <property type="molecule type" value="Genomic_DNA"/>
</dbReference>
<reference evidence="7 8" key="1">
    <citation type="journal article" date="2002" name="DNA Res.">
        <title>Complete genome structure of the thermophilic cyanobacterium Thermosynechococcus elongatus BP-1.</title>
        <authorList>
            <person name="Nakamura Y."/>
            <person name="Kaneko T."/>
            <person name="Sato S."/>
            <person name="Ikeuchi M."/>
            <person name="Katoh H."/>
            <person name="Sasamoto S."/>
            <person name="Watanabe A."/>
            <person name="Iriguchi M."/>
            <person name="Kawashima K."/>
            <person name="Kimura T."/>
            <person name="Kishida Y."/>
            <person name="Kiyokawa C."/>
            <person name="Kohara M."/>
            <person name="Matsumoto M."/>
            <person name="Matsuno A."/>
            <person name="Nakazaki N."/>
            <person name="Shimpo S."/>
            <person name="Sugimoto M."/>
            <person name="Takeuchi C."/>
            <person name="Yamada M."/>
            <person name="Tabata S."/>
        </authorList>
    </citation>
    <scope>NUCLEOTIDE SEQUENCE [LARGE SCALE GENOMIC DNA]</scope>
    <source>
        <strain evidence="8">IAM M-273 / NIES-2133 / BP-1</strain>
    </source>
</reference>
<comment type="subcellular location">
    <subcellularLocation>
        <location evidence="1">Membrane</location>
        <topology evidence="1">Multi-pass membrane protein</topology>
    </subcellularLocation>
</comment>
<dbReference type="AlphaFoldDB" id="Q8DJB9"/>
<keyword evidence="8" id="KW-1185">Reference proteome</keyword>
<evidence type="ECO:0000256" key="4">
    <source>
        <dbReference type="ARBA" id="ARBA00023136"/>
    </source>
</evidence>
<dbReference type="InterPro" id="IPR050932">
    <property type="entry name" value="TM2D1-3-like"/>
</dbReference>
<dbReference type="STRING" id="197221.gene:10747906"/>
<evidence type="ECO:0000259" key="6">
    <source>
        <dbReference type="Pfam" id="PF05154"/>
    </source>
</evidence>
<evidence type="ECO:0000313" key="7">
    <source>
        <dbReference type="EMBL" id="BAC08860.1"/>
    </source>
</evidence>
<dbReference type="Pfam" id="PF05154">
    <property type="entry name" value="TM2"/>
    <property type="match status" value="1"/>
</dbReference>
<proteinExistence type="predicted"/>
<accession>Q8DJB9</accession>
<organism evidence="7 8">
    <name type="scientific">Thermosynechococcus vestitus (strain NIES-2133 / IAM M-273 / BP-1)</name>
    <dbReference type="NCBI Taxonomy" id="197221"/>
    <lineage>
        <taxon>Bacteria</taxon>
        <taxon>Bacillati</taxon>
        <taxon>Cyanobacteriota</taxon>
        <taxon>Cyanophyceae</taxon>
        <taxon>Acaryochloridales</taxon>
        <taxon>Thermosynechococcaceae</taxon>
        <taxon>Thermosynechococcus</taxon>
    </lineage>
</organism>
<protein>
    <submittedName>
        <fullName evidence="7">Tll1308 protein</fullName>
    </submittedName>
</protein>
<dbReference type="Proteomes" id="UP000000440">
    <property type="component" value="Chromosome"/>
</dbReference>
<dbReference type="PANTHER" id="PTHR21016">
    <property type="entry name" value="BETA-AMYLOID BINDING PROTEIN-RELATED"/>
    <property type="match status" value="1"/>
</dbReference>
<dbReference type="KEGG" id="tel:tll1308"/>
<evidence type="ECO:0000256" key="2">
    <source>
        <dbReference type="ARBA" id="ARBA00022692"/>
    </source>
</evidence>
<evidence type="ECO:0000256" key="3">
    <source>
        <dbReference type="ARBA" id="ARBA00022989"/>
    </source>
</evidence>
<keyword evidence="2 5" id="KW-0812">Transmembrane</keyword>
<feature type="domain" description="TM2" evidence="6">
    <location>
        <begin position="2"/>
        <end position="48"/>
    </location>
</feature>
<evidence type="ECO:0000313" key="8">
    <source>
        <dbReference type="Proteomes" id="UP000000440"/>
    </source>
</evidence>
<keyword evidence="4 5" id="KW-0472">Membrane</keyword>
<dbReference type="EnsemblBacteria" id="BAC08860">
    <property type="protein sequence ID" value="BAC08860"/>
    <property type="gene ID" value="BAC08860"/>
</dbReference>
<gene>
    <name evidence="7" type="ordered locus">tll1308</name>
</gene>
<dbReference type="eggNOG" id="COG2314">
    <property type="taxonomic scope" value="Bacteria"/>
</dbReference>
<dbReference type="InterPro" id="IPR007829">
    <property type="entry name" value="TM2"/>
</dbReference>
<keyword evidence="3 5" id="KW-1133">Transmembrane helix</keyword>
<feature type="transmembrane region" description="Helical" evidence="5">
    <location>
        <begin position="30"/>
        <end position="54"/>
    </location>
</feature>
<dbReference type="PANTHER" id="PTHR21016:SF25">
    <property type="entry name" value="TM2 DOMAIN-CONTAINING PROTEIN DDB_G0277895-RELATED"/>
    <property type="match status" value="1"/>
</dbReference>
<evidence type="ECO:0000256" key="5">
    <source>
        <dbReference type="SAM" id="Phobius"/>
    </source>
</evidence>
<dbReference type="GO" id="GO:0016020">
    <property type="term" value="C:membrane"/>
    <property type="evidence" value="ECO:0007669"/>
    <property type="project" value="UniProtKB-SubCell"/>
</dbReference>